<evidence type="ECO:0000259" key="2">
    <source>
        <dbReference type="Pfam" id="PF14416"/>
    </source>
</evidence>
<accession>A0A834X1B4</accession>
<dbReference type="Pfam" id="PF14416">
    <property type="entry name" value="PMR5N"/>
    <property type="match status" value="1"/>
</dbReference>
<organism evidence="3 4">
    <name type="scientific">Senna tora</name>
    <dbReference type="NCBI Taxonomy" id="362788"/>
    <lineage>
        <taxon>Eukaryota</taxon>
        <taxon>Viridiplantae</taxon>
        <taxon>Streptophyta</taxon>
        <taxon>Embryophyta</taxon>
        <taxon>Tracheophyta</taxon>
        <taxon>Spermatophyta</taxon>
        <taxon>Magnoliopsida</taxon>
        <taxon>eudicotyledons</taxon>
        <taxon>Gunneridae</taxon>
        <taxon>Pentapetalae</taxon>
        <taxon>rosids</taxon>
        <taxon>fabids</taxon>
        <taxon>Fabales</taxon>
        <taxon>Fabaceae</taxon>
        <taxon>Caesalpinioideae</taxon>
        <taxon>Cassia clade</taxon>
        <taxon>Senna</taxon>
    </lineage>
</organism>
<proteinExistence type="predicted"/>
<evidence type="ECO:0000313" key="4">
    <source>
        <dbReference type="Proteomes" id="UP000634136"/>
    </source>
</evidence>
<dbReference type="PANTHER" id="PTHR32285">
    <property type="entry name" value="PROTEIN TRICHOME BIREFRINGENCE-LIKE 9-RELATED"/>
    <property type="match status" value="1"/>
</dbReference>
<dbReference type="AlphaFoldDB" id="A0A834X1B4"/>
<evidence type="ECO:0000256" key="1">
    <source>
        <dbReference type="SAM" id="Phobius"/>
    </source>
</evidence>
<protein>
    <submittedName>
        <fullName evidence="3">Protein trichome birefringence-like 38</fullName>
    </submittedName>
</protein>
<keyword evidence="1" id="KW-0472">Membrane</keyword>
<dbReference type="InterPro" id="IPR029962">
    <property type="entry name" value="TBL"/>
</dbReference>
<feature type="transmembrane region" description="Helical" evidence="1">
    <location>
        <begin position="7"/>
        <end position="23"/>
    </location>
</feature>
<dbReference type="GO" id="GO:0005794">
    <property type="term" value="C:Golgi apparatus"/>
    <property type="evidence" value="ECO:0007669"/>
    <property type="project" value="TreeGrafter"/>
</dbReference>
<dbReference type="InterPro" id="IPR025846">
    <property type="entry name" value="TBL_N"/>
</dbReference>
<dbReference type="GO" id="GO:0016413">
    <property type="term" value="F:O-acetyltransferase activity"/>
    <property type="evidence" value="ECO:0007669"/>
    <property type="project" value="InterPro"/>
</dbReference>
<dbReference type="EMBL" id="JAAIUW010000004">
    <property type="protein sequence ID" value="KAF7836134.1"/>
    <property type="molecule type" value="Genomic_DNA"/>
</dbReference>
<dbReference type="OrthoDB" id="1739662at2759"/>
<dbReference type="PANTHER" id="PTHR32285:SF36">
    <property type="entry name" value="PROTEIN TRICHOME BIREFRINGENCE-LIKE 38"/>
    <property type="match status" value="1"/>
</dbReference>
<gene>
    <name evidence="3" type="ORF">G2W53_010993</name>
</gene>
<dbReference type="Proteomes" id="UP000634136">
    <property type="component" value="Unassembled WGS sequence"/>
</dbReference>
<feature type="domain" description="Trichome birefringence-like N-terminal" evidence="2">
    <location>
        <begin position="37"/>
        <end position="89"/>
    </location>
</feature>
<evidence type="ECO:0000313" key="3">
    <source>
        <dbReference type="EMBL" id="KAF7836134.1"/>
    </source>
</evidence>
<keyword evidence="1" id="KW-0812">Transmembrane</keyword>
<keyword evidence="4" id="KW-1185">Reference proteome</keyword>
<name>A0A834X1B4_9FABA</name>
<sequence>MGIERRRNIYGMIIVWVIIWVWARPCLGSSNTNNGGKCNFYEGKWIWDDSYPLYDSGKCPFIRKEFDCLKYGRPDHQYLKFRWQPLNCDLPRYVPNKPSLLYELLRTGFSEVHFP</sequence>
<reference evidence="3" key="1">
    <citation type="submission" date="2020-09" db="EMBL/GenBank/DDBJ databases">
        <title>Genome-Enabled Discovery of Anthraquinone Biosynthesis in Senna tora.</title>
        <authorList>
            <person name="Kang S.-H."/>
            <person name="Pandey R.P."/>
            <person name="Lee C.-M."/>
            <person name="Sim J.-S."/>
            <person name="Jeong J.-T."/>
            <person name="Choi B.-S."/>
            <person name="Jung M."/>
            <person name="Ginzburg D."/>
            <person name="Zhao K."/>
            <person name="Won S.Y."/>
            <person name="Oh T.-J."/>
            <person name="Yu Y."/>
            <person name="Kim N.-H."/>
            <person name="Lee O.R."/>
            <person name="Lee T.-H."/>
            <person name="Bashyal P."/>
            <person name="Kim T.-S."/>
            <person name="Lee W.-H."/>
            <person name="Kawkins C."/>
            <person name="Kim C.-K."/>
            <person name="Kim J.S."/>
            <person name="Ahn B.O."/>
            <person name="Rhee S.Y."/>
            <person name="Sohng J.K."/>
        </authorList>
    </citation>
    <scope>NUCLEOTIDE SEQUENCE</scope>
    <source>
        <tissue evidence="3">Leaf</tissue>
    </source>
</reference>
<comment type="caution">
    <text evidence="3">The sequence shown here is derived from an EMBL/GenBank/DDBJ whole genome shotgun (WGS) entry which is preliminary data.</text>
</comment>
<keyword evidence="1" id="KW-1133">Transmembrane helix</keyword>